<evidence type="ECO:0000313" key="2">
    <source>
        <dbReference type="EMBL" id="PXV61976.1"/>
    </source>
</evidence>
<protein>
    <submittedName>
        <fullName evidence="2">Uncharacterized protein</fullName>
    </submittedName>
</protein>
<dbReference type="EMBL" id="QICL01000023">
    <property type="protein sequence ID" value="PXV61976.1"/>
    <property type="molecule type" value="Genomic_DNA"/>
</dbReference>
<comment type="caution">
    <text evidence="2">The sequence shown here is derived from an EMBL/GenBank/DDBJ whole genome shotgun (WGS) entry which is preliminary data.</text>
</comment>
<sequence length="328" mass="36098">MKKTFLFGFISLVCSPAFGQWTSNGSTISTVQNVGIGTTAPAYSLDVNGNTRSANFVLPLSGQIGYALSDKFTYKERVIGHYALGWIADSWSSQGGSLWQSGFGGIKFFTTGQFRMGINDSGNVGIGTEAPTQKLDVNGNIKAKNLVFSSGSQISMNLSDNLTYQGYSIGHYALTWMPDPWFSGSNTLWQSGHGGIKFFTFGQFRMGINSSGNVGIGTDNPKNKLEVAGTIRATEVKIEALPWADFVFDKDYKLLSLEEVKAHIDEYKHLPDVPSEKQVIEEGINIGEMQAKLLQKIEELTLYVIQQDIKNKELEKEIKELKVSLSKE</sequence>
<feature type="chain" id="PRO_5016090620" evidence="1">
    <location>
        <begin position="20"/>
        <end position="328"/>
    </location>
</feature>
<keyword evidence="1" id="KW-0732">Signal</keyword>
<feature type="signal peptide" evidence="1">
    <location>
        <begin position="1"/>
        <end position="19"/>
    </location>
</feature>
<name>A0A2V3PML7_9BACT</name>
<reference evidence="2 3" key="1">
    <citation type="submission" date="2018-03" db="EMBL/GenBank/DDBJ databases">
        <title>Genomic Encyclopedia of Archaeal and Bacterial Type Strains, Phase II (KMG-II): from individual species to whole genera.</title>
        <authorList>
            <person name="Goeker M."/>
        </authorList>
    </citation>
    <scope>NUCLEOTIDE SEQUENCE [LARGE SCALE GENOMIC DNA]</scope>
    <source>
        <strain evidence="2 3">DSM 100214</strain>
    </source>
</reference>
<dbReference type="Proteomes" id="UP000247973">
    <property type="component" value="Unassembled WGS sequence"/>
</dbReference>
<accession>A0A2V3PML7</accession>
<proteinExistence type="predicted"/>
<dbReference type="RefSeq" id="WP_110311693.1">
    <property type="nucleotide sequence ID" value="NZ_QICL01000023.1"/>
</dbReference>
<dbReference type="OrthoDB" id="769954at2"/>
<keyword evidence="3" id="KW-1185">Reference proteome</keyword>
<dbReference type="AlphaFoldDB" id="A0A2V3PML7"/>
<evidence type="ECO:0000256" key="1">
    <source>
        <dbReference type="SAM" id="SignalP"/>
    </source>
</evidence>
<organism evidence="2 3">
    <name type="scientific">Dysgonomonas alginatilytica</name>
    <dbReference type="NCBI Taxonomy" id="1605892"/>
    <lineage>
        <taxon>Bacteria</taxon>
        <taxon>Pseudomonadati</taxon>
        <taxon>Bacteroidota</taxon>
        <taxon>Bacteroidia</taxon>
        <taxon>Bacteroidales</taxon>
        <taxon>Dysgonomonadaceae</taxon>
        <taxon>Dysgonomonas</taxon>
    </lineage>
</organism>
<gene>
    <name evidence="2" type="ORF">CLV62_12319</name>
</gene>
<evidence type="ECO:0000313" key="3">
    <source>
        <dbReference type="Proteomes" id="UP000247973"/>
    </source>
</evidence>